<feature type="chain" id="PRO_5020378604" evidence="16">
    <location>
        <begin position="30"/>
        <end position="846"/>
    </location>
</feature>
<keyword evidence="3 12" id="KW-1134">Transmembrane beta strand</keyword>
<evidence type="ECO:0000256" key="13">
    <source>
        <dbReference type="PROSITE-ProRule" id="PRU10144"/>
    </source>
</evidence>
<keyword evidence="7" id="KW-0408">Iron</keyword>
<evidence type="ECO:0000256" key="1">
    <source>
        <dbReference type="ARBA" id="ARBA00004571"/>
    </source>
</evidence>
<dbReference type="InterPro" id="IPR010917">
    <property type="entry name" value="TonB_rcpt_CS"/>
</dbReference>
<dbReference type="Gene3D" id="2.40.170.20">
    <property type="entry name" value="TonB-dependent receptor, beta-barrel domain"/>
    <property type="match status" value="1"/>
</dbReference>
<evidence type="ECO:0000256" key="5">
    <source>
        <dbReference type="ARBA" id="ARBA00022692"/>
    </source>
</evidence>
<dbReference type="PROSITE" id="PS51257">
    <property type="entry name" value="PROKAR_LIPOPROTEIN"/>
    <property type="match status" value="1"/>
</dbReference>
<organism evidence="19 20">
    <name type="scientific">Sphingomonas naasensis</name>
    <dbReference type="NCBI Taxonomy" id="1344951"/>
    <lineage>
        <taxon>Bacteria</taxon>
        <taxon>Pseudomonadati</taxon>
        <taxon>Pseudomonadota</taxon>
        <taxon>Alphaproteobacteria</taxon>
        <taxon>Sphingomonadales</taxon>
        <taxon>Sphingomonadaceae</taxon>
        <taxon>Sphingomonas</taxon>
    </lineage>
</organism>
<evidence type="ECO:0000256" key="2">
    <source>
        <dbReference type="ARBA" id="ARBA00022448"/>
    </source>
</evidence>
<accession>A0A4S1WH42</accession>
<evidence type="ECO:0000256" key="10">
    <source>
        <dbReference type="ARBA" id="ARBA00023136"/>
    </source>
</evidence>
<proteinExistence type="inferred from homology"/>
<keyword evidence="2 12" id="KW-0813">Transport</keyword>
<dbReference type="Pfam" id="PF07715">
    <property type="entry name" value="Plug"/>
    <property type="match status" value="1"/>
</dbReference>
<keyword evidence="19" id="KW-0675">Receptor</keyword>
<dbReference type="InterPro" id="IPR036942">
    <property type="entry name" value="Beta-barrel_TonB_sf"/>
</dbReference>
<keyword evidence="11 12" id="KW-0998">Cell outer membrane</keyword>
<feature type="domain" description="TonB-dependent receptor-like beta-barrel" evidence="17">
    <location>
        <begin position="290"/>
        <end position="815"/>
    </location>
</feature>
<evidence type="ECO:0000256" key="8">
    <source>
        <dbReference type="ARBA" id="ARBA00023065"/>
    </source>
</evidence>
<dbReference type="CDD" id="cd01347">
    <property type="entry name" value="ligand_gated_channel"/>
    <property type="match status" value="1"/>
</dbReference>
<dbReference type="Pfam" id="PF00593">
    <property type="entry name" value="TonB_dep_Rec_b-barrel"/>
    <property type="match status" value="1"/>
</dbReference>
<evidence type="ECO:0000256" key="4">
    <source>
        <dbReference type="ARBA" id="ARBA00022496"/>
    </source>
</evidence>
<dbReference type="EMBL" id="SRXU01000004">
    <property type="protein sequence ID" value="TGX42438.1"/>
    <property type="molecule type" value="Genomic_DNA"/>
</dbReference>
<evidence type="ECO:0000259" key="17">
    <source>
        <dbReference type="Pfam" id="PF00593"/>
    </source>
</evidence>
<feature type="short sequence motif" description="TonB C-terminal box" evidence="13">
    <location>
        <begin position="829"/>
        <end position="846"/>
    </location>
</feature>
<dbReference type="SUPFAM" id="SSF56935">
    <property type="entry name" value="Porins"/>
    <property type="match status" value="1"/>
</dbReference>
<feature type="domain" description="TonB-dependent receptor plug" evidence="18">
    <location>
        <begin position="72"/>
        <end position="170"/>
    </location>
</feature>
<dbReference type="PANTHER" id="PTHR32552">
    <property type="entry name" value="FERRICHROME IRON RECEPTOR-RELATED"/>
    <property type="match status" value="1"/>
</dbReference>
<keyword evidence="8" id="KW-0406">Ion transport</keyword>
<keyword evidence="5 12" id="KW-0812">Transmembrane</keyword>
<evidence type="ECO:0000313" key="19">
    <source>
        <dbReference type="EMBL" id="TGX42438.1"/>
    </source>
</evidence>
<dbReference type="InterPro" id="IPR000531">
    <property type="entry name" value="Beta-barrel_TonB"/>
</dbReference>
<gene>
    <name evidence="19" type="ORF">E5A74_11395</name>
</gene>
<dbReference type="PROSITE" id="PS52016">
    <property type="entry name" value="TONB_DEPENDENT_REC_3"/>
    <property type="match status" value="1"/>
</dbReference>
<evidence type="ECO:0000256" key="11">
    <source>
        <dbReference type="ARBA" id="ARBA00023237"/>
    </source>
</evidence>
<dbReference type="PANTHER" id="PTHR32552:SF89">
    <property type="entry name" value="CATECHOLATE SIDEROPHORE RECEPTOR FIU"/>
    <property type="match status" value="1"/>
</dbReference>
<evidence type="ECO:0000256" key="6">
    <source>
        <dbReference type="ARBA" id="ARBA00022729"/>
    </source>
</evidence>
<keyword evidence="4" id="KW-0410">Iron transport</keyword>
<keyword evidence="9 14" id="KW-0798">TonB box</keyword>
<evidence type="ECO:0000259" key="18">
    <source>
        <dbReference type="Pfam" id="PF07715"/>
    </source>
</evidence>
<dbReference type="GO" id="GO:0009279">
    <property type="term" value="C:cell outer membrane"/>
    <property type="evidence" value="ECO:0007669"/>
    <property type="project" value="UniProtKB-SubCell"/>
</dbReference>
<evidence type="ECO:0000256" key="15">
    <source>
        <dbReference type="SAM" id="MobiDB-lite"/>
    </source>
</evidence>
<evidence type="ECO:0000256" key="7">
    <source>
        <dbReference type="ARBA" id="ARBA00023004"/>
    </source>
</evidence>
<protein>
    <submittedName>
        <fullName evidence="19">TonB-dependent receptor</fullName>
    </submittedName>
</protein>
<keyword evidence="6 16" id="KW-0732">Signal</keyword>
<feature type="signal peptide" evidence="16">
    <location>
        <begin position="1"/>
        <end position="29"/>
    </location>
</feature>
<dbReference type="InterPro" id="IPR037066">
    <property type="entry name" value="Plug_dom_sf"/>
</dbReference>
<keyword evidence="20" id="KW-1185">Reference proteome</keyword>
<reference evidence="19 20" key="1">
    <citation type="submission" date="2019-04" db="EMBL/GenBank/DDBJ databases">
        <title>Sphingomonas psychrotolerans sp. nov., isolated from soil in the Tianshan Mountains, Xinjiang, China.</title>
        <authorList>
            <person name="Luo Y."/>
            <person name="Sheng H."/>
        </authorList>
    </citation>
    <scope>NUCLEOTIDE SEQUENCE [LARGE SCALE GENOMIC DNA]</scope>
    <source>
        <strain evidence="19 20">KIS18-15</strain>
    </source>
</reference>
<evidence type="ECO:0000256" key="16">
    <source>
        <dbReference type="SAM" id="SignalP"/>
    </source>
</evidence>
<evidence type="ECO:0000313" key="20">
    <source>
        <dbReference type="Proteomes" id="UP000309848"/>
    </source>
</evidence>
<dbReference type="InterPro" id="IPR012910">
    <property type="entry name" value="Plug_dom"/>
</dbReference>
<evidence type="ECO:0000256" key="3">
    <source>
        <dbReference type="ARBA" id="ARBA00022452"/>
    </source>
</evidence>
<dbReference type="AlphaFoldDB" id="A0A4S1WH42"/>
<name>A0A4S1WH42_9SPHN</name>
<comment type="similarity">
    <text evidence="12 14">Belongs to the TonB-dependent receptor family.</text>
</comment>
<sequence>MSRSNTAASPAFLALACVGFIATGPAAHAADKDPVPADIDSDGQDRTAEDSDQVVVTGERRELQGAKATATVENTPRSVVILPKDVIEQTGSTTLADALRTVPGITFGAAEGGNPVGDRPFIRGFDSQGSTFVDGVRDSAAQTRDVFAVEQVQVVRGSDSTLGGRGSAGGSINIITKVPQLTDFVRATASFGTADYKHAAIDVNQYLGDGIGVRIAAMWHDQDVAGRDAIWQRRWGIAPSFTIGLGTDTRLTASYYYLESHELPDSGLPFLYTLANAPGTGEIWTTPALGTIRTAGGTVGKVERDTFYGLKARDFRDATTHQASLRFEHDFGGITLRNTARYSHNQQDYIFLLPDDSQGNVFGTAATNPTTGAAGARGDVLTGGYVWRRGNTRYGYTEALTDQLDLFGGFDTGAIKHSFAVGAEVSWEKARRGAFVSASGSTVSPRCNASTIARYYCASLFNPNPDDPWVNYASDTSTVQTPIAKGPTTSETQNEAKTLSAYAFDSITLLPSLILNLGARFDHFTSKVTPAFAAGQTSAFTLERTDDLFNWQAGLVFKPTRNTSLYASYATAATPPNSLLGEGQEPNSLGTTNTAAALALLDGLKVEKTRSYEVGAKASVFDEQLALGIAAFQTDTDNARATGPTGAVEFIGKRRIRGVEATFNGNVTSWLALFGGYTRLDPKIVDGGFTVLTAPAITRTAGGVTTTIQAAKTVLVPAVTTGRQATQTAKDSFTLWATVKPAGGLSIGGGAFYSGRQFGGYQDNRSATQTAAGVVTVNPATKVLSRTIPGYWRFDARLAYQVNAHVDVSVNVNNLTDKAYFSQVYSSHYATIAPGRSAFATVGIKF</sequence>
<dbReference type="PROSITE" id="PS01156">
    <property type="entry name" value="TONB_DEPENDENT_REC_2"/>
    <property type="match status" value="1"/>
</dbReference>
<comment type="subcellular location">
    <subcellularLocation>
        <location evidence="1 12">Cell outer membrane</location>
        <topology evidence="1 12">Multi-pass membrane protein</topology>
    </subcellularLocation>
</comment>
<evidence type="ECO:0000256" key="14">
    <source>
        <dbReference type="RuleBase" id="RU003357"/>
    </source>
</evidence>
<dbReference type="OrthoDB" id="9760333at2"/>
<dbReference type="Proteomes" id="UP000309848">
    <property type="component" value="Unassembled WGS sequence"/>
</dbReference>
<dbReference type="Gene3D" id="2.170.130.10">
    <property type="entry name" value="TonB-dependent receptor, plug domain"/>
    <property type="match status" value="1"/>
</dbReference>
<evidence type="ECO:0000256" key="9">
    <source>
        <dbReference type="ARBA" id="ARBA00023077"/>
    </source>
</evidence>
<dbReference type="InterPro" id="IPR039426">
    <property type="entry name" value="TonB-dep_rcpt-like"/>
</dbReference>
<evidence type="ECO:0000256" key="12">
    <source>
        <dbReference type="PROSITE-ProRule" id="PRU01360"/>
    </source>
</evidence>
<dbReference type="GO" id="GO:0015344">
    <property type="term" value="F:siderophore uptake transmembrane transporter activity"/>
    <property type="evidence" value="ECO:0007669"/>
    <property type="project" value="TreeGrafter"/>
</dbReference>
<comment type="caution">
    <text evidence="19">The sequence shown here is derived from an EMBL/GenBank/DDBJ whole genome shotgun (WGS) entry which is preliminary data.</text>
</comment>
<feature type="region of interest" description="Disordered" evidence="15">
    <location>
        <begin position="29"/>
        <end position="52"/>
    </location>
</feature>
<keyword evidence="10 12" id="KW-0472">Membrane</keyword>